<dbReference type="PANTHER" id="PTHR10091:SF0">
    <property type="entry name" value="GALACTOSE MUTAROTASE"/>
    <property type="match status" value="1"/>
</dbReference>
<dbReference type="GO" id="GO:0004034">
    <property type="term" value="F:aldose 1-epimerase activity"/>
    <property type="evidence" value="ECO:0007669"/>
    <property type="project" value="UniProtKB-EC"/>
</dbReference>
<name>A0A975YQ18_9VIBR</name>
<dbReference type="GO" id="GO:0033499">
    <property type="term" value="P:galactose catabolic process via UDP-galactose, Leloir pathway"/>
    <property type="evidence" value="ECO:0007669"/>
    <property type="project" value="TreeGrafter"/>
</dbReference>
<accession>A0A975YQ18</accession>
<dbReference type="InterPro" id="IPR018052">
    <property type="entry name" value="Ald1_epimerase_CS"/>
</dbReference>
<evidence type="ECO:0000256" key="4">
    <source>
        <dbReference type="ARBA" id="ARBA00013185"/>
    </source>
</evidence>
<dbReference type="RefSeq" id="WP_206208378.1">
    <property type="nucleotide sequence ID" value="NZ_CP076643.1"/>
</dbReference>
<dbReference type="SUPFAM" id="SSF74650">
    <property type="entry name" value="Galactose mutarotase-like"/>
    <property type="match status" value="1"/>
</dbReference>
<evidence type="ECO:0000256" key="11">
    <source>
        <dbReference type="PIRSR" id="PIRSR005096-3"/>
    </source>
</evidence>
<dbReference type="GO" id="GO:0006006">
    <property type="term" value="P:glucose metabolic process"/>
    <property type="evidence" value="ECO:0007669"/>
    <property type="project" value="TreeGrafter"/>
</dbReference>
<keyword evidence="7 8" id="KW-0119">Carbohydrate metabolism</keyword>
<feature type="active site" description="Proton donor" evidence="9">
    <location>
        <position position="171"/>
    </location>
</feature>
<evidence type="ECO:0000256" key="8">
    <source>
        <dbReference type="PIRNR" id="PIRNR005096"/>
    </source>
</evidence>
<feature type="binding site" evidence="10">
    <location>
        <position position="243"/>
    </location>
    <ligand>
        <name>beta-D-galactose</name>
        <dbReference type="ChEBI" id="CHEBI:27667"/>
    </ligand>
</feature>
<dbReference type="GO" id="GO:0005737">
    <property type="term" value="C:cytoplasm"/>
    <property type="evidence" value="ECO:0007669"/>
    <property type="project" value="TreeGrafter"/>
</dbReference>
<dbReference type="Pfam" id="PF01263">
    <property type="entry name" value="Aldose_epim"/>
    <property type="match status" value="1"/>
</dbReference>
<evidence type="ECO:0000313" key="12">
    <source>
        <dbReference type="EMBL" id="QXO19354.1"/>
    </source>
</evidence>
<dbReference type="NCBIfam" id="TIGR02636">
    <property type="entry name" value="galM_Leloir"/>
    <property type="match status" value="1"/>
</dbReference>
<evidence type="ECO:0000256" key="7">
    <source>
        <dbReference type="ARBA" id="ARBA00023277"/>
    </source>
</evidence>
<keyword evidence="13" id="KW-1185">Reference proteome</keyword>
<evidence type="ECO:0000256" key="3">
    <source>
        <dbReference type="ARBA" id="ARBA00006206"/>
    </source>
</evidence>
<proteinExistence type="inferred from homology"/>
<dbReference type="AlphaFoldDB" id="A0A975YQ18"/>
<dbReference type="Proteomes" id="UP000694232">
    <property type="component" value="Chromosome 1"/>
</dbReference>
<dbReference type="InterPro" id="IPR014718">
    <property type="entry name" value="GH-type_carb-bd"/>
</dbReference>
<feature type="binding site" evidence="11">
    <location>
        <begin position="171"/>
        <end position="173"/>
    </location>
    <ligand>
        <name>beta-D-galactose</name>
        <dbReference type="ChEBI" id="CHEBI:27667"/>
    </ligand>
</feature>
<dbReference type="InterPro" id="IPR047215">
    <property type="entry name" value="Galactose_mutarotase-like"/>
</dbReference>
<evidence type="ECO:0000256" key="1">
    <source>
        <dbReference type="ARBA" id="ARBA00001614"/>
    </source>
</evidence>
<dbReference type="InterPro" id="IPR015443">
    <property type="entry name" value="Aldose_1-epimerase"/>
</dbReference>
<dbReference type="GO" id="GO:0030246">
    <property type="term" value="F:carbohydrate binding"/>
    <property type="evidence" value="ECO:0007669"/>
    <property type="project" value="InterPro"/>
</dbReference>
<dbReference type="CDD" id="cd09019">
    <property type="entry name" value="galactose_mutarotase_like"/>
    <property type="match status" value="1"/>
</dbReference>
<feature type="binding site" evidence="11">
    <location>
        <begin position="74"/>
        <end position="75"/>
    </location>
    <ligand>
        <name>beta-D-galactose</name>
        <dbReference type="ChEBI" id="CHEBI:27667"/>
    </ligand>
</feature>
<feature type="active site" description="Proton acceptor" evidence="9">
    <location>
        <position position="307"/>
    </location>
</feature>
<evidence type="ECO:0000256" key="10">
    <source>
        <dbReference type="PIRSR" id="PIRSR005096-2"/>
    </source>
</evidence>
<protein>
    <recommendedName>
        <fullName evidence="5 8">Aldose 1-epimerase</fullName>
        <ecNumber evidence="4 8">5.1.3.3</ecNumber>
    </recommendedName>
</protein>
<dbReference type="PANTHER" id="PTHR10091">
    <property type="entry name" value="ALDOSE-1-EPIMERASE"/>
    <property type="match status" value="1"/>
</dbReference>
<gene>
    <name evidence="12" type="primary">galM</name>
    <name evidence="12" type="ORF">KNV97_15360</name>
</gene>
<dbReference type="InterPro" id="IPR013458">
    <property type="entry name" value="Ald_epimerase_bac"/>
</dbReference>
<dbReference type="InterPro" id="IPR008183">
    <property type="entry name" value="Aldose_1/G6P_1-epimerase"/>
</dbReference>
<evidence type="ECO:0000256" key="5">
    <source>
        <dbReference type="ARBA" id="ARBA00014165"/>
    </source>
</evidence>
<dbReference type="EMBL" id="CP076643">
    <property type="protein sequence ID" value="QXO19354.1"/>
    <property type="molecule type" value="Genomic_DNA"/>
</dbReference>
<dbReference type="PROSITE" id="PS00545">
    <property type="entry name" value="ALDOSE_1_EPIMERASE"/>
    <property type="match status" value="1"/>
</dbReference>
<keyword evidence="6 8" id="KW-0413">Isomerase</keyword>
<comment type="similarity">
    <text evidence="3 8">Belongs to the aldose epimerase family.</text>
</comment>
<dbReference type="Gene3D" id="2.70.98.10">
    <property type="match status" value="1"/>
</dbReference>
<comment type="catalytic activity">
    <reaction evidence="1 8">
        <text>alpha-D-glucose = beta-D-glucose</text>
        <dbReference type="Rhea" id="RHEA:10264"/>
        <dbReference type="ChEBI" id="CHEBI:15903"/>
        <dbReference type="ChEBI" id="CHEBI:17925"/>
        <dbReference type="EC" id="5.1.3.3"/>
    </reaction>
</comment>
<dbReference type="EC" id="5.1.3.3" evidence="4 8"/>
<comment type="pathway">
    <text evidence="2 8">Carbohydrate metabolism; hexose metabolism.</text>
</comment>
<evidence type="ECO:0000256" key="9">
    <source>
        <dbReference type="PIRSR" id="PIRSR005096-1"/>
    </source>
</evidence>
<evidence type="ECO:0000256" key="6">
    <source>
        <dbReference type="ARBA" id="ARBA00023235"/>
    </source>
</evidence>
<dbReference type="PIRSF" id="PIRSF005096">
    <property type="entry name" value="GALM"/>
    <property type="match status" value="1"/>
</dbReference>
<dbReference type="KEGG" id="vos:KNV97_15360"/>
<reference evidence="12" key="1">
    <citation type="submission" date="2021-06" db="EMBL/GenBank/DDBJ databases">
        <title>Vibrio nov. sp., novel gut bacterium isolated from Yellow Sea oyster.</title>
        <authorList>
            <person name="Muhammad N."/>
            <person name="Nguyen T.H."/>
            <person name="Lee Y.-J."/>
            <person name="Ko J."/>
            <person name="Kim S.-G."/>
        </authorList>
    </citation>
    <scope>NUCLEOTIDE SEQUENCE</scope>
    <source>
        <strain evidence="12">OG9-811</strain>
    </source>
</reference>
<evidence type="ECO:0000313" key="13">
    <source>
        <dbReference type="Proteomes" id="UP000694232"/>
    </source>
</evidence>
<evidence type="ECO:0000256" key="2">
    <source>
        <dbReference type="ARBA" id="ARBA00005028"/>
    </source>
</evidence>
<dbReference type="InterPro" id="IPR011013">
    <property type="entry name" value="Gal_mutarotase_sf_dom"/>
</dbReference>
<organism evidence="12 13">
    <name type="scientific">Vibrio ostreae</name>
    <dbReference type="NCBI Taxonomy" id="2841925"/>
    <lineage>
        <taxon>Bacteria</taxon>
        <taxon>Pseudomonadati</taxon>
        <taxon>Pseudomonadota</taxon>
        <taxon>Gammaproteobacteria</taxon>
        <taxon>Vibrionales</taxon>
        <taxon>Vibrionaceae</taxon>
        <taxon>Vibrio</taxon>
    </lineage>
</organism>
<sequence>MTQQAFGDGRPAQLVELTNRHGMSIVLMDVGATWLSCRLPLAQESREVLLGVDTMADFAVQGAFMGASVGRYANRIANARYCYQGEEIQVVASQGDNCLHGGAPGWSHRRWTLDSQGDNFACFTIESQDGEQGFPGHVSASVRYELGDDNQVSITYQATTDKPTPVNLTNHAYFNLMGAESGCDVLGHRLSIAASEYLPIDDSAIPLGQLAPVQGSGFDFQQAKTLGQDLLKDEQQQASQGYDHSYWLNDACRGGQCAATLVSDDEQVVMQVFTAKPALQLYSGNWLQGTPGRNGSEYRSYQGVALETQFLPDSPNHPEWAQQSCILLPEQEYKFTTVYQFQLA</sequence>
<dbReference type="NCBIfam" id="NF008277">
    <property type="entry name" value="PRK11055.1"/>
    <property type="match status" value="1"/>
</dbReference>